<dbReference type="Gene3D" id="1.20.900.10">
    <property type="entry name" value="Dbl homology (DH) domain"/>
    <property type="match status" value="1"/>
</dbReference>
<dbReference type="PANTHER" id="PTHR46848">
    <property type="entry name" value="REGULATOR OF G-PROTEIN SIGNALING 3"/>
    <property type="match status" value="1"/>
</dbReference>
<feature type="transmembrane region" description="Helical" evidence="2">
    <location>
        <begin position="96"/>
        <end position="118"/>
    </location>
</feature>
<accession>A0A7R9EIB7</accession>
<evidence type="ECO:0000256" key="2">
    <source>
        <dbReference type="SAM" id="Phobius"/>
    </source>
</evidence>
<dbReference type="PANTHER" id="PTHR46848:SF1">
    <property type="entry name" value="REGULATOR OF G-PROTEIN SIGNALING 3"/>
    <property type="match status" value="1"/>
</dbReference>
<keyword evidence="2" id="KW-0472">Membrane</keyword>
<name>A0A7R9EIB7_9NEOP</name>
<protein>
    <recommendedName>
        <fullName evidence="4">DH domain-containing protein</fullName>
    </recommendedName>
</protein>
<sequence length="237" mass="26825">MDAGDGRRHDAWYMINETSTRGGRGKTVLSDSSSFSPCSPPSPQNVCQRVTPRGKDNSASPVAPLVLFPWSCSLGTVPLVLFTWSWFPWSWFPWSWFSWSCSLGPVPLVWIPSLNAAYRRYFSGIKKADCLLAAKTRSSHFMRIILEPAVPRRRPDLTSFLHKPLEHYRDILKLLQTILNNAKVTDDEYPALARVVQEMQDPSLNECSTELVPAFLKISLFSELMNQLKSDNNTLSC</sequence>
<keyword evidence="2" id="KW-1133">Transmembrane helix</keyword>
<dbReference type="EMBL" id="OB797773">
    <property type="protein sequence ID" value="CAD7434547.1"/>
    <property type="molecule type" value="Genomic_DNA"/>
</dbReference>
<dbReference type="SUPFAM" id="SSF48065">
    <property type="entry name" value="DBL homology domain (DH-domain)"/>
    <property type="match status" value="1"/>
</dbReference>
<organism evidence="3">
    <name type="scientific">Timema monikensis</name>
    <dbReference type="NCBI Taxonomy" id="170555"/>
    <lineage>
        <taxon>Eukaryota</taxon>
        <taxon>Metazoa</taxon>
        <taxon>Ecdysozoa</taxon>
        <taxon>Arthropoda</taxon>
        <taxon>Hexapoda</taxon>
        <taxon>Insecta</taxon>
        <taxon>Pterygota</taxon>
        <taxon>Neoptera</taxon>
        <taxon>Polyneoptera</taxon>
        <taxon>Phasmatodea</taxon>
        <taxon>Timematodea</taxon>
        <taxon>Timematoidea</taxon>
        <taxon>Timematidae</taxon>
        <taxon>Timema</taxon>
    </lineage>
</organism>
<evidence type="ECO:0000256" key="1">
    <source>
        <dbReference type="SAM" id="MobiDB-lite"/>
    </source>
</evidence>
<gene>
    <name evidence="3" type="ORF">TMSB3V08_LOCUS11198</name>
</gene>
<dbReference type="AlphaFoldDB" id="A0A7R9EIB7"/>
<reference evidence="3" key="1">
    <citation type="submission" date="2020-11" db="EMBL/GenBank/DDBJ databases">
        <authorList>
            <person name="Tran Van P."/>
        </authorList>
    </citation>
    <scope>NUCLEOTIDE SEQUENCE</scope>
</reference>
<evidence type="ECO:0008006" key="4">
    <source>
        <dbReference type="Google" id="ProtNLM"/>
    </source>
</evidence>
<proteinExistence type="predicted"/>
<evidence type="ECO:0000313" key="3">
    <source>
        <dbReference type="EMBL" id="CAD7434547.1"/>
    </source>
</evidence>
<feature type="region of interest" description="Disordered" evidence="1">
    <location>
        <begin position="21"/>
        <end position="53"/>
    </location>
</feature>
<dbReference type="GO" id="GO:0005634">
    <property type="term" value="C:nucleus"/>
    <property type="evidence" value="ECO:0007669"/>
    <property type="project" value="TreeGrafter"/>
</dbReference>
<feature type="transmembrane region" description="Helical" evidence="2">
    <location>
        <begin position="62"/>
        <end position="84"/>
    </location>
</feature>
<dbReference type="InterPro" id="IPR035899">
    <property type="entry name" value="DBL_dom_sf"/>
</dbReference>
<dbReference type="GO" id="GO:0005886">
    <property type="term" value="C:plasma membrane"/>
    <property type="evidence" value="ECO:0007669"/>
    <property type="project" value="TreeGrafter"/>
</dbReference>
<keyword evidence="2" id="KW-0812">Transmembrane</keyword>